<dbReference type="PROSITE" id="PS50178">
    <property type="entry name" value="ZF_FYVE"/>
    <property type="match status" value="1"/>
</dbReference>
<dbReference type="PANTHER" id="PTHR23164:SF30">
    <property type="entry name" value="EARLY ENDOSOME ANTIGEN 1"/>
    <property type="match status" value="1"/>
</dbReference>
<evidence type="ECO:0000256" key="5">
    <source>
        <dbReference type="SAM" id="Coils"/>
    </source>
</evidence>
<dbReference type="GO" id="GO:0005545">
    <property type="term" value="F:1-phosphatidylinositol binding"/>
    <property type="evidence" value="ECO:0007669"/>
    <property type="project" value="TreeGrafter"/>
</dbReference>
<evidence type="ECO:0000256" key="3">
    <source>
        <dbReference type="ARBA" id="ARBA00022833"/>
    </source>
</evidence>
<dbReference type="GO" id="GO:0006897">
    <property type="term" value="P:endocytosis"/>
    <property type="evidence" value="ECO:0007669"/>
    <property type="project" value="TreeGrafter"/>
</dbReference>
<dbReference type="PANTHER" id="PTHR23164">
    <property type="entry name" value="EARLY ENDOSOME ANTIGEN 1"/>
    <property type="match status" value="1"/>
</dbReference>
<dbReference type="GO" id="GO:0008270">
    <property type="term" value="F:zinc ion binding"/>
    <property type="evidence" value="ECO:0007669"/>
    <property type="project" value="UniProtKB-KW"/>
</dbReference>
<reference evidence="9" key="2">
    <citation type="submission" date="2019-09" db="UniProtKB">
        <authorList>
            <consortium name="WormBaseParasite"/>
        </authorList>
    </citation>
    <scope>IDENTIFICATION</scope>
</reference>
<dbReference type="InterPro" id="IPR013083">
    <property type="entry name" value="Znf_RING/FYVE/PHD"/>
</dbReference>
<keyword evidence="5" id="KW-0175">Coiled coil</keyword>
<dbReference type="InterPro" id="IPR000306">
    <property type="entry name" value="Znf_FYVE"/>
</dbReference>
<evidence type="ECO:0000313" key="7">
    <source>
        <dbReference type="EMBL" id="VDO82002.1"/>
    </source>
</evidence>
<dbReference type="PROSITE" id="PS00028">
    <property type="entry name" value="ZINC_FINGER_C2H2_1"/>
    <property type="match status" value="1"/>
</dbReference>
<dbReference type="SMART" id="SM00064">
    <property type="entry name" value="FYVE"/>
    <property type="match status" value="1"/>
</dbReference>
<sequence>MSSVTIFASSGLSGFLPFGNHALKLLANSFELQLPGVLSPNARDARDGIPFFPPSDAGQNNMDDEIEGFLCPICMGTFTSPELLSGHFEEAHNQVWLIFLLRITLIRDGTSPGSFPTKDKEIEELRLRVKEEQVYAAKLKEELDRIQSVVAQATDVPQGEVPYLMQQIQVLEAGKSMVTQRMLEFEKENGQLKRSTENGQFEKAEIMTKLKQLSGQIRTLTDENEGNKVEKEVLKRELTTCKSEMAKLEKELDVLNKALDQRPSEDDVSVLRTELIHAQKLMDEISQHKDLELSNMDLTNELSSLGSLLEHERQLINEKVGYGNEGAFCLANRSYISTLLLFGEMICTNLSCESRSTELESLSKQIVTMQENSKELVDRISKGEDGASMAIEHLKRENQELKDEISRLSSSFNEESVCMPFDLQFRPLKKNDLLEKINEQERSHREERKGAADKFKKVEAQKEALERRLREAEDDVNRKKSRRIEGKQTKGSLLFWRLGNNSKRCLSDRNRLLREKEHQLEENRRKIEESVNHLADAEAKARRLVISPDILVFKRIRGPFYYSFWDAPRVLFLQNVVEAIRIAKDQALNEALTEAKDKEEHWKRKREEFESQLERNHEHNEELLATTRELQRTLEKEKSESASRQVRLLVVFSSARREFRRGRRKRTLLSKGTSFSNGSVEGLWCQDIMSPAAAMPIFRCLNTESDLDFERERALENKRRFDEALSAMHELGRANQSLQMDISKHSSRSWLDDSAAINCTSCGKVFSLTVRKHHCRVCGLIFCSPCSAKTTQIASHKNPVRVCDNCFTEVQNR</sequence>
<dbReference type="GO" id="GO:0005769">
    <property type="term" value="C:early endosome"/>
    <property type="evidence" value="ECO:0007669"/>
    <property type="project" value="TreeGrafter"/>
</dbReference>
<proteinExistence type="predicted"/>
<evidence type="ECO:0000256" key="4">
    <source>
        <dbReference type="PROSITE-ProRule" id="PRU00091"/>
    </source>
</evidence>
<dbReference type="SUPFAM" id="SSF69979">
    <property type="entry name" value="Eea1 homodimerisation domain"/>
    <property type="match status" value="1"/>
</dbReference>
<keyword evidence="8" id="KW-1185">Reference proteome</keyword>
<evidence type="ECO:0000256" key="2">
    <source>
        <dbReference type="ARBA" id="ARBA00022771"/>
    </source>
</evidence>
<protein>
    <submittedName>
        <fullName evidence="9">FYVE-type domain-containing protein</fullName>
    </submittedName>
</protein>
<name>A0A3P8CCY5_HELPZ</name>
<keyword evidence="2 4" id="KW-0863">Zinc-finger</keyword>
<dbReference type="InterPro" id="IPR017455">
    <property type="entry name" value="Znf_FYVE-rel"/>
</dbReference>
<evidence type="ECO:0000313" key="8">
    <source>
        <dbReference type="Proteomes" id="UP000050761"/>
    </source>
</evidence>
<feature type="domain" description="FYVE-type" evidence="6">
    <location>
        <begin position="753"/>
        <end position="811"/>
    </location>
</feature>
<dbReference type="OrthoDB" id="79871at2759"/>
<keyword evidence="1" id="KW-0479">Metal-binding</keyword>
<dbReference type="CDD" id="cd15730">
    <property type="entry name" value="FYVE_EEA1"/>
    <property type="match status" value="1"/>
</dbReference>
<keyword evidence="3" id="KW-0862">Zinc</keyword>
<gene>
    <name evidence="7" type="ORF">HPBE_LOCUS9735</name>
</gene>
<dbReference type="SUPFAM" id="SSF57903">
    <property type="entry name" value="FYVE/PHD zinc finger"/>
    <property type="match status" value="1"/>
</dbReference>
<dbReference type="InterPro" id="IPR011011">
    <property type="entry name" value="Znf_FYVE_PHD"/>
</dbReference>
<dbReference type="Gene3D" id="3.30.40.10">
    <property type="entry name" value="Zinc/RING finger domain, C3HC4 (zinc finger)"/>
    <property type="match status" value="1"/>
</dbReference>
<dbReference type="Proteomes" id="UP000050761">
    <property type="component" value="Unassembled WGS sequence"/>
</dbReference>
<evidence type="ECO:0000256" key="1">
    <source>
        <dbReference type="ARBA" id="ARBA00022723"/>
    </source>
</evidence>
<dbReference type="WBParaSite" id="HPBE_0000973401-mRNA-1">
    <property type="protein sequence ID" value="HPBE_0000973401-mRNA-1"/>
    <property type="gene ID" value="HPBE_0000973401"/>
</dbReference>
<feature type="coiled-coil region" evidence="5">
    <location>
        <begin position="359"/>
        <end position="540"/>
    </location>
</feature>
<feature type="coiled-coil region" evidence="5">
    <location>
        <begin position="592"/>
        <end position="640"/>
    </location>
</feature>
<dbReference type="Pfam" id="PF01363">
    <property type="entry name" value="FYVE"/>
    <property type="match status" value="1"/>
</dbReference>
<evidence type="ECO:0000259" key="6">
    <source>
        <dbReference type="PROSITE" id="PS50178"/>
    </source>
</evidence>
<dbReference type="EMBL" id="UZAH01026529">
    <property type="protein sequence ID" value="VDO82002.1"/>
    <property type="molecule type" value="Genomic_DNA"/>
</dbReference>
<dbReference type="Gene3D" id="1.20.5.390">
    <property type="entry name" value="L1 transposable element, trimerization domain"/>
    <property type="match status" value="1"/>
</dbReference>
<feature type="coiled-coil region" evidence="5">
    <location>
        <begin position="122"/>
        <end position="156"/>
    </location>
</feature>
<feature type="coiled-coil region" evidence="5">
    <location>
        <begin position="203"/>
        <end position="258"/>
    </location>
</feature>
<reference evidence="7 8" key="1">
    <citation type="submission" date="2018-11" db="EMBL/GenBank/DDBJ databases">
        <authorList>
            <consortium name="Pathogen Informatics"/>
        </authorList>
    </citation>
    <scope>NUCLEOTIDE SEQUENCE [LARGE SCALE GENOMIC DNA]</scope>
</reference>
<evidence type="ECO:0000313" key="9">
    <source>
        <dbReference type="WBParaSite" id="HPBE_0000973401-mRNA-1"/>
    </source>
</evidence>
<accession>A0A3P8CCY5</accession>
<dbReference type="InterPro" id="IPR013087">
    <property type="entry name" value="Znf_C2H2_type"/>
</dbReference>
<organism evidence="7">
    <name type="scientific">Heligmosomoides polygyrus</name>
    <name type="common">Parasitic roundworm</name>
    <dbReference type="NCBI Taxonomy" id="6339"/>
    <lineage>
        <taxon>Eukaryota</taxon>
        <taxon>Metazoa</taxon>
        <taxon>Ecdysozoa</taxon>
        <taxon>Nematoda</taxon>
        <taxon>Chromadorea</taxon>
        <taxon>Rhabditida</taxon>
        <taxon>Rhabditina</taxon>
        <taxon>Rhabditomorpha</taxon>
        <taxon>Strongyloidea</taxon>
        <taxon>Heligmosomidae</taxon>
        <taxon>Heligmosomoides</taxon>
    </lineage>
</organism>
<dbReference type="AlphaFoldDB" id="A0A3P8CCY5"/>